<dbReference type="PROSITE" id="PS50297">
    <property type="entry name" value="ANK_REP_REGION"/>
    <property type="match status" value="4"/>
</dbReference>
<evidence type="ECO:0000313" key="6">
    <source>
        <dbReference type="Proteomes" id="UP000824596"/>
    </source>
</evidence>
<protein>
    <submittedName>
        <fullName evidence="5">Ankyrin repeat domain-containing protein</fullName>
    </submittedName>
</protein>
<keyword evidence="6" id="KW-1185">Reference proteome</keyword>
<evidence type="ECO:0000256" key="2">
    <source>
        <dbReference type="ARBA" id="ARBA00023043"/>
    </source>
</evidence>
<dbReference type="SUPFAM" id="SSF48403">
    <property type="entry name" value="Ankyrin repeat"/>
    <property type="match status" value="1"/>
</dbReference>
<dbReference type="EMBL" id="JAIZPD010000007">
    <property type="protein sequence ID" value="KAH0961821.1"/>
    <property type="molecule type" value="Genomic_DNA"/>
</dbReference>
<evidence type="ECO:0000256" key="3">
    <source>
        <dbReference type="PROSITE-ProRule" id="PRU00023"/>
    </source>
</evidence>
<dbReference type="Gene3D" id="1.25.40.20">
    <property type="entry name" value="Ankyrin repeat-containing domain"/>
    <property type="match status" value="2"/>
</dbReference>
<evidence type="ECO:0000313" key="5">
    <source>
        <dbReference type="EMBL" id="KAH0961821.1"/>
    </source>
</evidence>
<dbReference type="PRINTS" id="PR01415">
    <property type="entry name" value="ANKYRIN"/>
</dbReference>
<dbReference type="InterPro" id="IPR002110">
    <property type="entry name" value="Ankyrin_rpt"/>
</dbReference>
<comment type="caution">
    <text evidence="5">The sequence shown here is derived from an EMBL/GenBank/DDBJ whole genome shotgun (WGS) entry which is preliminary data.</text>
</comment>
<gene>
    <name evidence="5" type="ORF">HRG_06901</name>
</gene>
<dbReference type="PROSITE" id="PS50088">
    <property type="entry name" value="ANK_REPEAT"/>
    <property type="match status" value="4"/>
</dbReference>
<dbReference type="PANTHER" id="PTHR24198">
    <property type="entry name" value="ANKYRIN REPEAT AND PROTEIN KINASE DOMAIN-CONTAINING PROTEIN"/>
    <property type="match status" value="1"/>
</dbReference>
<accession>A0A9P8SIA5</accession>
<proteinExistence type="predicted"/>
<dbReference type="Pfam" id="PF00023">
    <property type="entry name" value="Ank"/>
    <property type="match status" value="2"/>
</dbReference>
<dbReference type="PANTHER" id="PTHR24198:SF165">
    <property type="entry name" value="ANKYRIN REPEAT-CONTAINING PROTEIN-RELATED"/>
    <property type="match status" value="1"/>
</dbReference>
<keyword evidence="1" id="KW-0677">Repeat</keyword>
<evidence type="ECO:0000256" key="1">
    <source>
        <dbReference type="ARBA" id="ARBA00022737"/>
    </source>
</evidence>
<dbReference type="Pfam" id="PF12796">
    <property type="entry name" value="Ank_2"/>
    <property type="match status" value="1"/>
</dbReference>
<feature type="repeat" description="ANK" evidence="3">
    <location>
        <begin position="115"/>
        <end position="147"/>
    </location>
</feature>
<dbReference type="GO" id="GO:0005737">
    <property type="term" value="C:cytoplasm"/>
    <property type="evidence" value="ECO:0007669"/>
    <property type="project" value="TreeGrafter"/>
</dbReference>
<feature type="repeat" description="ANK" evidence="3">
    <location>
        <begin position="182"/>
        <end position="211"/>
    </location>
</feature>
<dbReference type="SMART" id="SM00248">
    <property type="entry name" value="ANK"/>
    <property type="match status" value="4"/>
</dbReference>
<feature type="region of interest" description="Disordered" evidence="4">
    <location>
        <begin position="1"/>
        <end position="29"/>
    </location>
</feature>
<sequence length="211" mass="22014">MTTPTTTSRDCAPAIPLTPPSFSSPPDAALSVDLPKDSLFASGPLDPALSLIGLEDEDHDGAVWEGDVEWNCKAPSSPTHRQGQGALHVAVCGGNEDMVRLLLDHGADIAKRDSRGNTALHVAAAMGSEIVVKLLLRKTADPDEANLMGQTPLFMAVQNDNEAVARILLLDAMADVNVQDCFGNAALHVAVQGGSVSMTSLLLKNGANINA</sequence>
<feature type="repeat" description="ANK" evidence="3">
    <location>
        <begin position="82"/>
        <end position="114"/>
    </location>
</feature>
<dbReference type="InterPro" id="IPR036770">
    <property type="entry name" value="Ankyrin_rpt-contain_sf"/>
</dbReference>
<dbReference type="RefSeq" id="XP_044719334.1">
    <property type="nucleotide sequence ID" value="XM_044865372.1"/>
</dbReference>
<dbReference type="GeneID" id="68356030"/>
<reference evidence="5" key="1">
    <citation type="submission" date="2021-09" db="EMBL/GenBank/DDBJ databases">
        <title>A high-quality genome of the endoparasitic fungus Hirsutella rhossiliensis with a comparison of Hirsutella genomes reveals transposable elements contributing to genome size variation.</title>
        <authorList>
            <person name="Lin R."/>
            <person name="Jiao Y."/>
            <person name="Sun X."/>
            <person name="Ling J."/>
            <person name="Xie B."/>
            <person name="Cheng X."/>
        </authorList>
    </citation>
    <scope>NUCLEOTIDE SEQUENCE</scope>
    <source>
        <strain evidence="5">HR02</strain>
    </source>
</reference>
<dbReference type="AlphaFoldDB" id="A0A9P8SIA5"/>
<dbReference type="Proteomes" id="UP000824596">
    <property type="component" value="Unassembled WGS sequence"/>
</dbReference>
<feature type="repeat" description="ANK" evidence="3">
    <location>
        <begin position="148"/>
        <end position="181"/>
    </location>
</feature>
<name>A0A9P8SIA5_9HYPO</name>
<evidence type="ECO:0000256" key="4">
    <source>
        <dbReference type="SAM" id="MobiDB-lite"/>
    </source>
</evidence>
<dbReference type="OrthoDB" id="366390at2759"/>
<organism evidence="5 6">
    <name type="scientific">Hirsutella rhossiliensis</name>
    <dbReference type="NCBI Taxonomy" id="111463"/>
    <lineage>
        <taxon>Eukaryota</taxon>
        <taxon>Fungi</taxon>
        <taxon>Dikarya</taxon>
        <taxon>Ascomycota</taxon>
        <taxon>Pezizomycotina</taxon>
        <taxon>Sordariomycetes</taxon>
        <taxon>Hypocreomycetidae</taxon>
        <taxon>Hypocreales</taxon>
        <taxon>Ophiocordycipitaceae</taxon>
        <taxon>Hirsutella</taxon>
    </lineage>
</organism>
<keyword evidence="2 3" id="KW-0040">ANK repeat</keyword>